<feature type="region of interest" description="Disordered" evidence="1">
    <location>
        <begin position="210"/>
        <end position="231"/>
    </location>
</feature>
<feature type="compositionally biased region" description="Polar residues" evidence="1">
    <location>
        <begin position="213"/>
        <end position="231"/>
    </location>
</feature>
<protein>
    <submittedName>
        <fullName evidence="3">Uncharacterized protein</fullName>
    </submittedName>
</protein>
<evidence type="ECO:0000256" key="1">
    <source>
        <dbReference type="SAM" id="MobiDB-lite"/>
    </source>
</evidence>
<accession>A0A7R8ZJV5</accession>
<keyword evidence="2" id="KW-1133">Transmembrane helix</keyword>
<organism evidence="3">
    <name type="scientific">Cyprideis torosa</name>
    <dbReference type="NCBI Taxonomy" id="163714"/>
    <lineage>
        <taxon>Eukaryota</taxon>
        <taxon>Metazoa</taxon>
        <taxon>Ecdysozoa</taxon>
        <taxon>Arthropoda</taxon>
        <taxon>Crustacea</taxon>
        <taxon>Oligostraca</taxon>
        <taxon>Ostracoda</taxon>
        <taxon>Podocopa</taxon>
        <taxon>Podocopida</taxon>
        <taxon>Cytherocopina</taxon>
        <taxon>Cytheroidea</taxon>
        <taxon>Cytherideidae</taxon>
        <taxon>Cyprideis</taxon>
    </lineage>
</organism>
<feature type="compositionally biased region" description="Low complexity" evidence="1">
    <location>
        <begin position="134"/>
        <end position="146"/>
    </location>
</feature>
<evidence type="ECO:0000256" key="2">
    <source>
        <dbReference type="SAM" id="Phobius"/>
    </source>
</evidence>
<name>A0A7R8ZJV5_9CRUS</name>
<feature type="region of interest" description="Disordered" evidence="1">
    <location>
        <begin position="301"/>
        <end position="323"/>
    </location>
</feature>
<gene>
    <name evidence="3" type="ORF">CTOB1V02_LOCUS134</name>
</gene>
<feature type="region of interest" description="Disordered" evidence="1">
    <location>
        <begin position="128"/>
        <end position="173"/>
    </location>
</feature>
<feature type="transmembrane region" description="Helical" evidence="2">
    <location>
        <begin position="85"/>
        <end position="106"/>
    </location>
</feature>
<keyword evidence="2" id="KW-0812">Transmembrane</keyword>
<proteinExistence type="predicted"/>
<evidence type="ECO:0000313" key="3">
    <source>
        <dbReference type="EMBL" id="CAD7222117.1"/>
    </source>
</evidence>
<sequence>MAYVKWAETFEGFHIALKRLAIAHTASFLSKVSSFPRWFSLDRDGPGVPPQLQYTLSTTMTRKRFTSTVQRILQAAQFEEFSVQAMARLFSLQVCLVLLVVVTLFMDEFAEGKKKKYSKCKCKCKCKCKKSKGHSSSSSSSSSYKRSYGDEDGPGLSDDPLKGEKGSSAVPSFMGPSSYAMEYDKDRKSPNDFAKRGGLVNDFINRSKRSVETKSTTNSTLEGMANVSSTTPLLLQESRKSTEQHGEKAKMKLPISDFSSYAAEYDKGRRNDHDDGFAKRFLNAVALEELYSHLGQDHRLSEFHWNPGRTCPPDKRRANFDQQ</sequence>
<dbReference type="AlphaFoldDB" id="A0A7R8ZJV5"/>
<feature type="compositionally biased region" description="Basic and acidic residues" evidence="1">
    <location>
        <begin position="312"/>
        <end position="323"/>
    </location>
</feature>
<reference evidence="3" key="1">
    <citation type="submission" date="2020-11" db="EMBL/GenBank/DDBJ databases">
        <authorList>
            <person name="Tran Van P."/>
        </authorList>
    </citation>
    <scope>NUCLEOTIDE SEQUENCE</scope>
</reference>
<dbReference type="EMBL" id="OB660028">
    <property type="protein sequence ID" value="CAD7222117.1"/>
    <property type="molecule type" value="Genomic_DNA"/>
</dbReference>
<keyword evidence="2" id="KW-0472">Membrane</keyword>